<keyword evidence="6 8" id="KW-0810">Translation regulation</keyword>
<evidence type="ECO:0000256" key="8">
    <source>
        <dbReference type="PIRNR" id="PIRNR017222"/>
    </source>
</evidence>
<dbReference type="GO" id="GO:0003743">
    <property type="term" value="F:translation initiation factor activity"/>
    <property type="evidence" value="ECO:0007669"/>
    <property type="project" value="UniProtKB-UniRule"/>
</dbReference>
<keyword evidence="3 8" id="KW-0396">Initiation factor</keyword>
<dbReference type="GO" id="GO:0000049">
    <property type="term" value="F:tRNA binding"/>
    <property type="evidence" value="ECO:0007669"/>
    <property type="project" value="UniProtKB-UniRule"/>
</dbReference>
<gene>
    <name evidence="11" type="primary">eif21</name>
    <name evidence="11" type="ORF">SOMG_00114</name>
</gene>
<dbReference type="Gene3D" id="2.130.10.10">
    <property type="entry name" value="YVTN repeat-like/Quinoprotein amine dehydrogenase"/>
    <property type="match status" value="2"/>
</dbReference>
<dbReference type="GO" id="GO:0022627">
    <property type="term" value="C:cytosolic small ribosomal subunit"/>
    <property type="evidence" value="ECO:0007669"/>
    <property type="project" value="TreeGrafter"/>
</dbReference>
<evidence type="ECO:0000256" key="6">
    <source>
        <dbReference type="ARBA" id="ARBA00022845"/>
    </source>
</evidence>
<dbReference type="PANTHER" id="PTHR13227:SF0">
    <property type="entry name" value="EUKARYOTIC TRANSLATION INITIATION FACTOR 2A"/>
    <property type="match status" value="1"/>
</dbReference>
<dbReference type="EMBL" id="CP115611">
    <property type="protein sequence ID" value="WBW70736.1"/>
    <property type="molecule type" value="Genomic_DNA"/>
</dbReference>
<dbReference type="InterPro" id="IPR013979">
    <property type="entry name" value="TIF_beta_prop-like"/>
</dbReference>
<reference evidence="11 12" key="1">
    <citation type="journal article" date="2023" name="G3 (Bethesda)">
        <title>A high-quality reference genome for the fission yeast Schizosaccharomyces osmophilus.</title>
        <authorList>
            <person name="Jia G.S."/>
            <person name="Zhang W.C."/>
            <person name="Liang Y."/>
            <person name="Liu X.H."/>
            <person name="Rhind N."/>
            <person name="Pidoux A."/>
            <person name="Brysch-Herzberg M."/>
            <person name="Du L.L."/>
        </authorList>
    </citation>
    <scope>NUCLEOTIDE SEQUENCE [LARGE SCALE GENOMIC DNA]</scope>
    <source>
        <strain evidence="11 12">CBS 15793</strain>
    </source>
</reference>
<evidence type="ECO:0000256" key="3">
    <source>
        <dbReference type="ARBA" id="ARBA00022540"/>
    </source>
</evidence>
<dbReference type="InterPro" id="IPR011387">
    <property type="entry name" value="TIF2A"/>
</dbReference>
<evidence type="ECO:0000256" key="2">
    <source>
        <dbReference type="ARBA" id="ARBA00013819"/>
    </source>
</evidence>
<evidence type="ECO:0000256" key="1">
    <source>
        <dbReference type="ARBA" id="ARBA00009573"/>
    </source>
</evidence>
<feature type="region of interest" description="Disordered" evidence="9">
    <location>
        <begin position="475"/>
        <end position="525"/>
    </location>
</feature>
<evidence type="ECO:0000313" key="12">
    <source>
        <dbReference type="Proteomes" id="UP001212411"/>
    </source>
</evidence>
<keyword evidence="12" id="KW-1185">Reference proteome</keyword>
<proteinExistence type="inferred from homology"/>
<keyword evidence="4" id="KW-0853">WD repeat</keyword>
<organism evidence="11 12">
    <name type="scientific">Schizosaccharomyces osmophilus</name>
    <dbReference type="NCBI Taxonomy" id="2545709"/>
    <lineage>
        <taxon>Eukaryota</taxon>
        <taxon>Fungi</taxon>
        <taxon>Dikarya</taxon>
        <taxon>Ascomycota</taxon>
        <taxon>Taphrinomycotina</taxon>
        <taxon>Schizosaccharomycetes</taxon>
        <taxon>Schizosaccharomycetales</taxon>
        <taxon>Schizosaccharomycetaceae</taxon>
        <taxon>Schizosaccharomyces</taxon>
    </lineage>
</organism>
<dbReference type="Pfam" id="PF08662">
    <property type="entry name" value="eIF2A"/>
    <property type="match status" value="1"/>
</dbReference>
<evidence type="ECO:0000313" key="11">
    <source>
        <dbReference type="EMBL" id="WBW70736.1"/>
    </source>
</evidence>
<dbReference type="InterPro" id="IPR015943">
    <property type="entry name" value="WD40/YVTN_repeat-like_dom_sf"/>
</dbReference>
<dbReference type="FunFam" id="2.130.10.10:FF:000596">
    <property type="entry name" value="Eukaryotic translation initiation factor 2A"/>
    <property type="match status" value="1"/>
</dbReference>
<feature type="compositionally biased region" description="Polar residues" evidence="9">
    <location>
        <begin position="475"/>
        <end position="484"/>
    </location>
</feature>
<dbReference type="SUPFAM" id="SSF82171">
    <property type="entry name" value="DPP6 N-terminal domain-like"/>
    <property type="match status" value="1"/>
</dbReference>
<dbReference type="RefSeq" id="XP_056034979.1">
    <property type="nucleotide sequence ID" value="XM_056178912.1"/>
</dbReference>
<evidence type="ECO:0000256" key="5">
    <source>
        <dbReference type="ARBA" id="ARBA00022737"/>
    </source>
</evidence>
<evidence type="ECO:0000256" key="4">
    <source>
        <dbReference type="ARBA" id="ARBA00022574"/>
    </source>
</evidence>
<comment type="similarity">
    <text evidence="1 8">Belongs to the WD repeat EIF2A family.</text>
</comment>
<dbReference type="KEGG" id="som:SOMG_00114"/>
<protein>
    <recommendedName>
        <fullName evidence="2 8">Eukaryotic translation initiation factor 2A</fullName>
        <shortName evidence="8">eIF-2A</shortName>
    </recommendedName>
</protein>
<feature type="domain" description="Translation initiation factor beta propellor-like" evidence="10">
    <location>
        <begin position="210"/>
        <end position="404"/>
    </location>
</feature>
<feature type="region of interest" description="Disordered" evidence="9">
    <location>
        <begin position="421"/>
        <end position="459"/>
    </location>
</feature>
<dbReference type="GeneID" id="80873601"/>
<evidence type="ECO:0000256" key="7">
    <source>
        <dbReference type="ARBA" id="ARBA00022917"/>
    </source>
</evidence>
<keyword evidence="5" id="KW-0677">Repeat</keyword>
<dbReference type="AlphaFoldDB" id="A0AAE9W5U6"/>
<sequence length="576" mass="63860">MSQKNQFAFRSTKAIGLVNASENFTKPAAFEEVDEIVRVSCYTPNGKYYAYASPNNVVIIDTGSGKTLRVLPAANVYELGFSPLGSILGTWERPGKEADGNPKQNMKIWNTDTGDLIFSFVQRNQTGWNLQYTVDEKLAARLVTNEIHFYDTANLGKPPVFKLRVEGMSDFALSPGRNHIVAVFVPERKGAPASVRTYSIPNFTRPLSQKTFFKADKVQFKWNALGTSLLVLTQTDVDKSNKNYYGETNLYLLGITGQFDSRVDLDREGPIHDVAWNTNSKEFGIVYGYMPAKTSIYDSRANVIHTLPLAPRNTLLFSPNSRYIMLAGFGNLQGSIDIFDRLNQMKKITTVEAANSTFCEFSPDSQFLLTAVTSPRLRVDNSIKIWHITGAPMFYEEFAELYQAFWRPSLLNVALVDDSQSASSLPSAPNAHESASKLSSKPAVKPTGAYRPPGARGQASTFSYKREELDVLSSNSASKLQATPRQRVVPGAAPVPEKNSKKNKSNNSQKAAPQQPPAEASDEKKIRSLCKKLRAIDDLKARLDKNEELEATQVKKVESEGKVLEELKALGWNPNA</sequence>
<dbReference type="Proteomes" id="UP001212411">
    <property type="component" value="Chromosome 1"/>
</dbReference>
<dbReference type="PANTHER" id="PTHR13227">
    <property type="entry name" value="EUKARYOTIC TRANSLATION INITIATION FACTOR 2A"/>
    <property type="match status" value="1"/>
</dbReference>
<comment type="function">
    <text evidence="8">Functions in the early steps of protein synthesis of a small number of specific mRNAs. Acts by directing the binding of methionyl-tRNAi to 40S ribosomal subunits. In contrast to the eIF-2 complex, it binds methionyl-tRNAi to 40S subunits in a codon-dependent manner, whereas the eIF-2 complex binds methionyl-tRNAi to 40S subunits in a GTP-dependent manner.</text>
</comment>
<dbReference type="GO" id="GO:0043022">
    <property type="term" value="F:ribosome binding"/>
    <property type="evidence" value="ECO:0007669"/>
    <property type="project" value="UniProtKB-UniRule"/>
</dbReference>
<dbReference type="PIRSF" id="PIRSF017222">
    <property type="entry name" value="eIF2A"/>
    <property type="match status" value="1"/>
</dbReference>
<dbReference type="GO" id="GO:0003729">
    <property type="term" value="F:mRNA binding"/>
    <property type="evidence" value="ECO:0007669"/>
    <property type="project" value="TreeGrafter"/>
</dbReference>
<dbReference type="GO" id="GO:0006417">
    <property type="term" value="P:regulation of translation"/>
    <property type="evidence" value="ECO:0007669"/>
    <property type="project" value="UniProtKB-KW"/>
</dbReference>
<evidence type="ECO:0000259" key="10">
    <source>
        <dbReference type="Pfam" id="PF08662"/>
    </source>
</evidence>
<accession>A0AAE9W5U6</accession>
<evidence type="ECO:0000256" key="9">
    <source>
        <dbReference type="SAM" id="MobiDB-lite"/>
    </source>
</evidence>
<keyword evidence="7 8" id="KW-0648">Protein biosynthesis</keyword>
<name>A0AAE9W5U6_9SCHI</name>